<dbReference type="InterPro" id="IPR029044">
    <property type="entry name" value="Nucleotide-diphossugar_trans"/>
</dbReference>
<dbReference type="Pfam" id="PF02348">
    <property type="entry name" value="CTP_transf_3"/>
    <property type="match status" value="1"/>
</dbReference>
<keyword evidence="1" id="KW-0548">Nucleotidyltransferase</keyword>
<sequence length="218" mass="24086">MPGKNIRDLHGQPLIAYSIAQARKSGLFDLIYVSSDDEDILSVAARFGADEVIRRPDELANDHAPKIPAIRHAMIEAEGRFGRECDIVVDLDATSPLRSVDDIVASVNSLVVSGASNLFSVTPSRKSPYFNMVELGEGGVPHLSKTLGQQVVRRQDSPKCFDINGSVYVWTRKALLENDLLFLENTQVHVMPEERSVDIDTQLDFLIVERLMSLPQAG</sequence>
<dbReference type="EMBL" id="CP124535">
    <property type="protein sequence ID" value="WGV15409.1"/>
    <property type="molecule type" value="Genomic_DNA"/>
</dbReference>
<dbReference type="InterPro" id="IPR003329">
    <property type="entry name" value="Cytidylyl_trans"/>
</dbReference>
<dbReference type="PANTHER" id="PTHR21485:SF6">
    <property type="entry name" value="N-ACYLNEURAMINATE CYTIDYLYLTRANSFERASE-RELATED"/>
    <property type="match status" value="1"/>
</dbReference>
<evidence type="ECO:0000313" key="2">
    <source>
        <dbReference type="Proteomes" id="UP001230978"/>
    </source>
</evidence>
<dbReference type="CDD" id="cd02513">
    <property type="entry name" value="CMP-NeuAc_Synthase"/>
    <property type="match status" value="1"/>
</dbReference>
<dbReference type="Proteomes" id="UP001230978">
    <property type="component" value="Chromosome"/>
</dbReference>
<dbReference type="PANTHER" id="PTHR21485">
    <property type="entry name" value="HAD SUPERFAMILY MEMBERS CMAS AND KDSC"/>
    <property type="match status" value="1"/>
</dbReference>
<dbReference type="GO" id="GO:0016779">
    <property type="term" value="F:nucleotidyltransferase activity"/>
    <property type="evidence" value="ECO:0007669"/>
    <property type="project" value="UniProtKB-KW"/>
</dbReference>
<dbReference type="EC" id="2.7.7.-" evidence="1"/>
<gene>
    <name evidence="1" type="ORF">QF092_14230</name>
</gene>
<dbReference type="SUPFAM" id="SSF53448">
    <property type="entry name" value="Nucleotide-diphospho-sugar transferases"/>
    <property type="match status" value="1"/>
</dbReference>
<name>A0ABY8Q418_9RHOB</name>
<reference evidence="1 2" key="1">
    <citation type="submission" date="2023-04" db="EMBL/GenBank/DDBJ databases">
        <title>YMD61, complete Genome.</title>
        <authorList>
            <person name="Zhang J."/>
        </authorList>
    </citation>
    <scope>NUCLEOTIDE SEQUENCE [LARGE SCALE GENOMIC DNA]</scope>
    <source>
        <strain evidence="1 2">YMD61</strain>
    </source>
</reference>
<protein>
    <submittedName>
        <fullName evidence="1">Acylneuraminate cytidylyltransferase family protein</fullName>
        <ecNumber evidence="1">2.7.7.-</ecNumber>
    </submittedName>
</protein>
<dbReference type="Gene3D" id="3.90.550.10">
    <property type="entry name" value="Spore Coat Polysaccharide Biosynthesis Protein SpsA, Chain A"/>
    <property type="match status" value="1"/>
</dbReference>
<evidence type="ECO:0000313" key="1">
    <source>
        <dbReference type="EMBL" id="WGV15409.1"/>
    </source>
</evidence>
<accession>A0ABY8Q418</accession>
<proteinExistence type="predicted"/>
<organism evidence="1 2">
    <name type="scientific">Fuscovulum ytuae</name>
    <dbReference type="NCBI Taxonomy" id="3042299"/>
    <lineage>
        <taxon>Bacteria</taxon>
        <taxon>Pseudomonadati</taxon>
        <taxon>Pseudomonadota</taxon>
        <taxon>Alphaproteobacteria</taxon>
        <taxon>Rhodobacterales</taxon>
        <taxon>Paracoccaceae</taxon>
        <taxon>Fuscovulum</taxon>
    </lineage>
</organism>
<keyword evidence="1" id="KW-0808">Transferase</keyword>
<dbReference type="InterPro" id="IPR050793">
    <property type="entry name" value="CMP-NeuNAc_synthase"/>
</dbReference>
<keyword evidence="2" id="KW-1185">Reference proteome</keyword>